<dbReference type="EMBL" id="JXRA01000010">
    <property type="protein sequence ID" value="KIO78577.1"/>
    <property type="molecule type" value="Genomic_DNA"/>
</dbReference>
<dbReference type="AlphaFoldDB" id="A0A0D0GMZ0"/>
<dbReference type="GO" id="GO:0004175">
    <property type="term" value="F:endopeptidase activity"/>
    <property type="evidence" value="ECO:0007669"/>
    <property type="project" value="UniProtKB-ARBA"/>
</dbReference>
<feature type="transmembrane region" description="Helical" evidence="1">
    <location>
        <begin position="257"/>
        <end position="279"/>
    </location>
</feature>
<protein>
    <recommendedName>
        <fullName evidence="2">CAAX prenyl protease 2/Lysostaphin resistance protein A-like domain-containing protein</fullName>
    </recommendedName>
</protein>
<evidence type="ECO:0000313" key="3">
    <source>
        <dbReference type="EMBL" id="KIO78577.1"/>
    </source>
</evidence>
<dbReference type="GO" id="GO:0080120">
    <property type="term" value="P:CAAX-box protein maturation"/>
    <property type="evidence" value="ECO:0007669"/>
    <property type="project" value="UniProtKB-ARBA"/>
</dbReference>
<keyword evidence="1" id="KW-0812">Transmembrane</keyword>
<feature type="transmembrane region" description="Helical" evidence="1">
    <location>
        <begin position="83"/>
        <end position="106"/>
    </location>
</feature>
<dbReference type="PANTHER" id="PTHR35797">
    <property type="entry name" value="PROTEASE-RELATED"/>
    <property type="match status" value="1"/>
</dbReference>
<proteinExistence type="predicted"/>
<dbReference type="Pfam" id="PF02517">
    <property type="entry name" value="Rce1-like"/>
    <property type="match status" value="1"/>
</dbReference>
<name>A0A0D0GMZ0_9SPHI</name>
<accession>A0A0D0GMZ0</accession>
<dbReference type="OrthoDB" id="9777755at2"/>
<keyword evidence="4" id="KW-1185">Reference proteome</keyword>
<feature type="transmembrane region" description="Helical" evidence="1">
    <location>
        <begin position="43"/>
        <end position="62"/>
    </location>
</feature>
<organism evidence="3 4">
    <name type="scientific">Pedobacter lusitanus</name>
    <dbReference type="NCBI Taxonomy" id="1503925"/>
    <lineage>
        <taxon>Bacteria</taxon>
        <taxon>Pseudomonadati</taxon>
        <taxon>Bacteroidota</taxon>
        <taxon>Sphingobacteriia</taxon>
        <taxon>Sphingobacteriales</taxon>
        <taxon>Sphingobacteriaceae</taxon>
        <taxon>Pedobacter</taxon>
    </lineage>
</organism>
<feature type="transmembrane region" description="Helical" evidence="1">
    <location>
        <begin position="126"/>
        <end position="146"/>
    </location>
</feature>
<feature type="domain" description="CAAX prenyl protease 2/Lysostaphin resistance protein A-like" evidence="2">
    <location>
        <begin position="141"/>
        <end position="240"/>
    </location>
</feature>
<dbReference type="RefSeq" id="WP_041878175.1">
    <property type="nucleotide sequence ID" value="NZ_CP157278.1"/>
</dbReference>
<dbReference type="InterPro" id="IPR042150">
    <property type="entry name" value="MmRce1-like"/>
</dbReference>
<dbReference type="STRING" id="1503925.TH53_02775"/>
<keyword evidence="1" id="KW-1133">Transmembrane helix</keyword>
<sequence>MTRVTSSNQKSILLYLLLTFLISGVFYFLIIYNGKLSAANGRYTTGLMWSPAFAAFITCLLLKIDIRSLGWEWGKTKYQVQSYFLPLLYALIAYVFVWCTGLGGFYNTSFVGETMLSLRLGNLPPWITIIIYFLLTGGLGIFKSMANALGEEIGWRGFLVPRLYNDYGFTVTSIVTGLIWGLWHYPILLFADYHSATPPWYALSCFTLMTGSMGFMYTWFRIRSGSLWTAVLLHASHNLFIQSFFSPITTDNGKTAFYIDEFGIVLPVISVIIAVICWLNRKKLIPKINMNVS</sequence>
<gene>
    <name evidence="3" type="ORF">TH53_02775</name>
</gene>
<evidence type="ECO:0000313" key="4">
    <source>
        <dbReference type="Proteomes" id="UP000032049"/>
    </source>
</evidence>
<dbReference type="PANTHER" id="PTHR35797:SF1">
    <property type="entry name" value="PROTEASE"/>
    <property type="match status" value="1"/>
</dbReference>
<evidence type="ECO:0000256" key="1">
    <source>
        <dbReference type="SAM" id="Phobius"/>
    </source>
</evidence>
<reference evidence="3 4" key="1">
    <citation type="submission" date="2015-01" db="EMBL/GenBank/DDBJ databases">
        <title>Draft genome sequence of Pedobacter sp. NL19 isolated from sludge of an effluent treatment pond in an abandoned uranium mine.</title>
        <authorList>
            <person name="Santos T."/>
            <person name="Caetano T."/>
            <person name="Covas C."/>
            <person name="Cruz A."/>
            <person name="Mendo S."/>
        </authorList>
    </citation>
    <scope>NUCLEOTIDE SEQUENCE [LARGE SCALE GENOMIC DNA]</scope>
    <source>
        <strain evidence="3 4">NL19</strain>
    </source>
</reference>
<dbReference type="Proteomes" id="UP000032049">
    <property type="component" value="Unassembled WGS sequence"/>
</dbReference>
<keyword evidence="1" id="KW-0472">Membrane</keyword>
<dbReference type="InterPro" id="IPR003675">
    <property type="entry name" value="Rce1/LyrA-like_dom"/>
</dbReference>
<feature type="transmembrane region" description="Helical" evidence="1">
    <location>
        <begin position="167"/>
        <end position="188"/>
    </location>
</feature>
<feature type="transmembrane region" description="Helical" evidence="1">
    <location>
        <begin position="200"/>
        <end position="220"/>
    </location>
</feature>
<feature type="transmembrane region" description="Helical" evidence="1">
    <location>
        <begin position="227"/>
        <end position="245"/>
    </location>
</feature>
<feature type="transmembrane region" description="Helical" evidence="1">
    <location>
        <begin position="12"/>
        <end position="31"/>
    </location>
</feature>
<evidence type="ECO:0000259" key="2">
    <source>
        <dbReference type="Pfam" id="PF02517"/>
    </source>
</evidence>
<comment type="caution">
    <text evidence="3">The sequence shown here is derived from an EMBL/GenBank/DDBJ whole genome shotgun (WGS) entry which is preliminary data.</text>
</comment>